<reference evidence="2 3" key="2">
    <citation type="submission" date="2013-04" db="EMBL/GenBank/DDBJ databases">
        <title>The Genome Sequence of Bilophila wadsworthia 3_1_6.</title>
        <authorList>
            <consortium name="The Broad Institute Genomics Platform"/>
            <person name="Earl A."/>
            <person name="Ward D."/>
            <person name="Feldgarden M."/>
            <person name="Gevers D."/>
            <person name="Sibley C."/>
            <person name="Strauss J."/>
            <person name="Allen-Vercoe E."/>
            <person name="Walker B."/>
            <person name="Young S."/>
            <person name="Zeng Q."/>
            <person name="Gargeya S."/>
            <person name="Fitzgerald M."/>
            <person name="Haas B."/>
            <person name="Abouelleil A."/>
            <person name="Allen A.W."/>
            <person name="Alvarado L."/>
            <person name="Arachchi H.M."/>
            <person name="Berlin A.M."/>
            <person name="Chapman S.B."/>
            <person name="Gainer-Dewar J."/>
            <person name="Goldberg J."/>
            <person name="Griggs A."/>
            <person name="Gujja S."/>
            <person name="Hansen M."/>
            <person name="Howarth C."/>
            <person name="Imamovic A."/>
            <person name="Ireland A."/>
            <person name="Larimer J."/>
            <person name="McCowan C."/>
            <person name="Murphy C."/>
            <person name="Pearson M."/>
            <person name="Poon T.W."/>
            <person name="Priest M."/>
            <person name="Roberts A."/>
            <person name="Saif S."/>
            <person name="Shea T."/>
            <person name="Sisk P."/>
            <person name="Sykes S."/>
            <person name="Wortman J."/>
            <person name="Nusbaum C."/>
            <person name="Birren B."/>
        </authorList>
    </citation>
    <scope>NUCLEOTIDE SEQUENCE [LARGE SCALE GENOMIC DNA]</scope>
    <source>
        <strain evidence="2 3">3_1_6</strain>
    </source>
</reference>
<protein>
    <submittedName>
        <fullName evidence="2">Uncharacterized protein</fullName>
    </submittedName>
</protein>
<feature type="compositionally biased region" description="Basic and acidic residues" evidence="1">
    <location>
        <begin position="109"/>
        <end position="119"/>
    </location>
</feature>
<name>S2LBT3_BILW3</name>
<dbReference type="EMBL" id="ADCP02000001">
    <property type="protein sequence ID" value="EPC05952.1"/>
    <property type="molecule type" value="Genomic_DNA"/>
</dbReference>
<feature type="region of interest" description="Disordered" evidence="1">
    <location>
        <begin position="100"/>
        <end position="119"/>
    </location>
</feature>
<proteinExistence type="predicted"/>
<organism evidence="2 3">
    <name type="scientific">Bilophila wadsworthia (strain 3_1_6)</name>
    <dbReference type="NCBI Taxonomy" id="563192"/>
    <lineage>
        <taxon>Bacteria</taxon>
        <taxon>Pseudomonadati</taxon>
        <taxon>Thermodesulfobacteriota</taxon>
        <taxon>Desulfovibrionia</taxon>
        <taxon>Desulfovibrionales</taxon>
        <taxon>Desulfovibrionaceae</taxon>
        <taxon>Bilophila</taxon>
    </lineage>
</organism>
<dbReference type="GeneID" id="78086518"/>
<dbReference type="AlphaFoldDB" id="S2LBT3"/>
<evidence type="ECO:0000256" key="1">
    <source>
        <dbReference type="SAM" id="MobiDB-lite"/>
    </source>
</evidence>
<comment type="caution">
    <text evidence="2">The sequence shown here is derived from an EMBL/GenBank/DDBJ whole genome shotgun (WGS) entry which is preliminary data.</text>
</comment>
<accession>S2LBT3</accession>
<dbReference type="RefSeq" id="WP_016360823.1">
    <property type="nucleotide sequence ID" value="NZ_KE150238.1"/>
</dbReference>
<evidence type="ECO:0000313" key="3">
    <source>
        <dbReference type="Proteomes" id="UP000006034"/>
    </source>
</evidence>
<dbReference type="STRING" id="563192.HMPREF0179_05234"/>
<gene>
    <name evidence="2" type="ORF">HMPREF0179_05234</name>
</gene>
<dbReference type="Proteomes" id="UP000006034">
    <property type="component" value="Unassembled WGS sequence"/>
</dbReference>
<evidence type="ECO:0000313" key="2">
    <source>
        <dbReference type="EMBL" id="EPC05952.1"/>
    </source>
</evidence>
<sequence length="119" mass="13541">MERKLTILMRALLAVALVAITLVLTYEFWRAGNGKSSLDVQEIRLQASISRYPPQHKGHQARVRPTPLNVFANHILILFVKPTTVFLNHAQEIRLRPDCPNRKHGCPLTDERQISHGEA</sequence>
<dbReference type="HOGENOM" id="CLU_2056806_0_0_7"/>
<reference evidence="2 3" key="1">
    <citation type="submission" date="2010-10" db="EMBL/GenBank/DDBJ databases">
        <authorList>
            <consortium name="The Broad Institute Genome Sequencing Platform"/>
            <person name="Ward D."/>
            <person name="Earl A."/>
            <person name="Feldgarden M."/>
            <person name="Young S.K."/>
            <person name="Gargeya S."/>
            <person name="Zeng Q."/>
            <person name="Alvarado L."/>
            <person name="Berlin A."/>
            <person name="Bochicchio J."/>
            <person name="Chapman S.B."/>
            <person name="Chen Z."/>
            <person name="Freedman E."/>
            <person name="Gellesch M."/>
            <person name="Goldberg J."/>
            <person name="Griggs A."/>
            <person name="Gujja S."/>
            <person name="Heilman E."/>
            <person name="Heiman D."/>
            <person name="Howarth C."/>
            <person name="Mehta T."/>
            <person name="Neiman D."/>
            <person name="Pearson M."/>
            <person name="Roberts A."/>
            <person name="Saif S."/>
            <person name="Shea T."/>
            <person name="Shenoy N."/>
            <person name="Sisk P."/>
            <person name="Stolte C."/>
            <person name="Sykes S."/>
            <person name="White J."/>
            <person name="Yandava C."/>
            <person name="Allen-Vercoe E."/>
            <person name="Sibley C."/>
            <person name="Ambrose C.E."/>
            <person name="Strauss J."/>
            <person name="Daigneault M."/>
            <person name="Haas B."/>
            <person name="Nusbaum C."/>
            <person name="Birren B."/>
        </authorList>
    </citation>
    <scope>NUCLEOTIDE SEQUENCE [LARGE SCALE GENOMIC DNA]</scope>
    <source>
        <strain evidence="2 3">3_1_6</strain>
    </source>
</reference>
<keyword evidence="3" id="KW-1185">Reference proteome</keyword>